<dbReference type="SFLD" id="SFLDS00029">
    <property type="entry name" value="Radical_SAM"/>
    <property type="match status" value="1"/>
</dbReference>
<dbReference type="InterPro" id="IPR007197">
    <property type="entry name" value="rSAM"/>
</dbReference>
<evidence type="ECO:0000256" key="5">
    <source>
        <dbReference type="ARBA" id="ARBA00023004"/>
    </source>
</evidence>
<dbReference type="PANTHER" id="PTHR43787">
    <property type="entry name" value="FEMO COFACTOR BIOSYNTHESIS PROTEIN NIFB-RELATED"/>
    <property type="match status" value="1"/>
</dbReference>
<feature type="domain" description="Radical SAM core" evidence="7">
    <location>
        <begin position="16"/>
        <end position="250"/>
    </location>
</feature>
<dbReference type="PROSITE" id="PS51918">
    <property type="entry name" value="RADICAL_SAM"/>
    <property type="match status" value="1"/>
</dbReference>
<dbReference type="GO" id="GO:0003824">
    <property type="term" value="F:catalytic activity"/>
    <property type="evidence" value="ECO:0007669"/>
    <property type="project" value="InterPro"/>
</dbReference>
<keyword evidence="2" id="KW-0004">4Fe-4S</keyword>
<dbReference type="Proteomes" id="UP000707356">
    <property type="component" value="Unassembled WGS sequence"/>
</dbReference>
<comment type="cofactor">
    <cofactor evidence="1">
        <name>[4Fe-4S] cluster</name>
        <dbReference type="ChEBI" id="CHEBI:49883"/>
    </cofactor>
</comment>
<name>A0A951U6B7_9CYAN</name>
<dbReference type="GO" id="GO:0051539">
    <property type="term" value="F:4 iron, 4 sulfur cluster binding"/>
    <property type="evidence" value="ECO:0007669"/>
    <property type="project" value="UniProtKB-KW"/>
</dbReference>
<dbReference type="InterPro" id="IPR058240">
    <property type="entry name" value="rSAM_sf"/>
</dbReference>
<keyword evidence="6" id="KW-0411">Iron-sulfur</keyword>
<evidence type="ECO:0000256" key="6">
    <source>
        <dbReference type="ARBA" id="ARBA00023014"/>
    </source>
</evidence>
<dbReference type="GO" id="GO:0046872">
    <property type="term" value="F:metal ion binding"/>
    <property type="evidence" value="ECO:0007669"/>
    <property type="project" value="UniProtKB-KW"/>
</dbReference>
<dbReference type="EMBL" id="JAHHHV010000080">
    <property type="protein sequence ID" value="MBW4467759.1"/>
    <property type="molecule type" value="Genomic_DNA"/>
</dbReference>
<dbReference type="CDD" id="cd01335">
    <property type="entry name" value="Radical_SAM"/>
    <property type="match status" value="1"/>
</dbReference>
<reference evidence="8" key="2">
    <citation type="journal article" date="2022" name="Microbiol. Resour. Announc.">
        <title>Metagenome Sequencing to Explore Phylogenomics of Terrestrial Cyanobacteria.</title>
        <authorList>
            <person name="Ward R.D."/>
            <person name="Stajich J.E."/>
            <person name="Johansen J.R."/>
            <person name="Huntemann M."/>
            <person name="Clum A."/>
            <person name="Foster B."/>
            <person name="Foster B."/>
            <person name="Roux S."/>
            <person name="Palaniappan K."/>
            <person name="Varghese N."/>
            <person name="Mukherjee S."/>
            <person name="Reddy T.B.K."/>
            <person name="Daum C."/>
            <person name="Copeland A."/>
            <person name="Chen I.A."/>
            <person name="Ivanova N.N."/>
            <person name="Kyrpides N.C."/>
            <person name="Shapiro N."/>
            <person name="Eloe-Fadrosh E.A."/>
            <person name="Pietrasiak N."/>
        </authorList>
    </citation>
    <scope>NUCLEOTIDE SEQUENCE</scope>
    <source>
        <strain evidence="8">GSE-TBD4-15B</strain>
    </source>
</reference>
<dbReference type="InterPro" id="IPR013785">
    <property type="entry name" value="Aldolase_TIM"/>
</dbReference>
<dbReference type="PANTHER" id="PTHR43787:SF11">
    <property type="entry name" value="UPF0026 PROTEIN SLR1464"/>
    <property type="match status" value="1"/>
</dbReference>
<evidence type="ECO:0000313" key="8">
    <source>
        <dbReference type="EMBL" id="MBW4467759.1"/>
    </source>
</evidence>
<comment type="caution">
    <text evidence="8">The sequence shown here is derived from an EMBL/GenBank/DDBJ whole genome shotgun (WGS) entry which is preliminary data.</text>
</comment>
<gene>
    <name evidence="8" type="ORF">KME07_20215</name>
</gene>
<protein>
    <submittedName>
        <fullName evidence="8">Radical SAM protein</fullName>
    </submittedName>
</protein>
<dbReference type="SFLD" id="SFLDG01083">
    <property type="entry name" value="Uncharacterised_Radical_SAM_Su"/>
    <property type="match status" value="1"/>
</dbReference>
<accession>A0A951U6B7</accession>
<dbReference type="Pfam" id="PF04055">
    <property type="entry name" value="Radical_SAM"/>
    <property type="match status" value="1"/>
</dbReference>
<evidence type="ECO:0000313" key="9">
    <source>
        <dbReference type="Proteomes" id="UP000707356"/>
    </source>
</evidence>
<dbReference type="Gene3D" id="3.20.20.70">
    <property type="entry name" value="Aldolase class I"/>
    <property type="match status" value="1"/>
</dbReference>
<evidence type="ECO:0000256" key="1">
    <source>
        <dbReference type="ARBA" id="ARBA00001966"/>
    </source>
</evidence>
<dbReference type="InterPro" id="IPR040084">
    <property type="entry name" value="GTPase_Obg"/>
</dbReference>
<evidence type="ECO:0000256" key="4">
    <source>
        <dbReference type="ARBA" id="ARBA00022723"/>
    </source>
</evidence>
<sequence length="275" mass="30656">MTPSFTSVYGPVRSWRWGQSLGIDPIGPLSTCSFNCVYCQLGEIEHQSDHRQLFIPTCKIQQDLQDLLAGQIDADQIDTVTLSGSGEPTLAQNLGEILALAKQLLHRPVGVLTNGSLLHNPTVCAELALADWVAVKLDAVSADGLRRVNRPVASCSLPQLWEGLQQFRQRYSGHLAIQTMLLSDWSASDQAEYSQQMQVLRPDEIQLNTPTRPCPLVHQLEARGNHLPDPAYPTRRLKPIQPELLQNWANQLERQLGIPVRYPLLNPTTQPNYST</sequence>
<keyword evidence="5" id="KW-0408">Iron</keyword>
<dbReference type="SUPFAM" id="SSF102114">
    <property type="entry name" value="Radical SAM enzymes"/>
    <property type="match status" value="1"/>
</dbReference>
<dbReference type="AlphaFoldDB" id="A0A951U6B7"/>
<reference evidence="8" key="1">
    <citation type="submission" date="2021-05" db="EMBL/GenBank/DDBJ databases">
        <authorList>
            <person name="Pietrasiak N."/>
            <person name="Ward R."/>
            <person name="Stajich J.E."/>
            <person name="Kurbessoian T."/>
        </authorList>
    </citation>
    <scope>NUCLEOTIDE SEQUENCE</scope>
    <source>
        <strain evidence="8">GSE-TBD4-15B</strain>
    </source>
</reference>
<proteinExistence type="predicted"/>
<evidence type="ECO:0000256" key="3">
    <source>
        <dbReference type="ARBA" id="ARBA00022691"/>
    </source>
</evidence>
<organism evidence="8 9">
    <name type="scientific">Pegethrix bostrychoides GSE-TBD4-15B</name>
    <dbReference type="NCBI Taxonomy" id="2839662"/>
    <lineage>
        <taxon>Bacteria</taxon>
        <taxon>Bacillati</taxon>
        <taxon>Cyanobacteriota</taxon>
        <taxon>Cyanophyceae</taxon>
        <taxon>Oculatellales</taxon>
        <taxon>Oculatellaceae</taxon>
        <taxon>Pegethrix</taxon>
    </lineage>
</organism>
<keyword evidence="3" id="KW-0949">S-adenosyl-L-methionine</keyword>
<evidence type="ECO:0000256" key="2">
    <source>
        <dbReference type="ARBA" id="ARBA00022485"/>
    </source>
</evidence>
<evidence type="ECO:0000259" key="7">
    <source>
        <dbReference type="PROSITE" id="PS51918"/>
    </source>
</evidence>
<keyword evidence="4" id="KW-0479">Metal-binding</keyword>